<evidence type="ECO:0000313" key="4">
    <source>
        <dbReference type="Proteomes" id="UP000694844"/>
    </source>
</evidence>
<feature type="transmembrane region" description="Helical" evidence="2">
    <location>
        <begin position="164"/>
        <end position="188"/>
    </location>
</feature>
<organism evidence="4 5">
    <name type="scientific">Crassostrea virginica</name>
    <name type="common">Eastern oyster</name>
    <dbReference type="NCBI Taxonomy" id="6565"/>
    <lineage>
        <taxon>Eukaryota</taxon>
        <taxon>Metazoa</taxon>
        <taxon>Spiralia</taxon>
        <taxon>Lophotrochozoa</taxon>
        <taxon>Mollusca</taxon>
        <taxon>Bivalvia</taxon>
        <taxon>Autobranchia</taxon>
        <taxon>Pteriomorphia</taxon>
        <taxon>Ostreida</taxon>
        <taxon>Ostreoidea</taxon>
        <taxon>Ostreidae</taxon>
        <taxon>Crassostrea</taxon>
    </lineage>
</organism>
<evidence type="ECO:0000256" key="3">
    <source>
        <dbReference type="SAM" id="SignalP"/>
    </source>
</evidence>
<feature type="signal peptide" evidence="3">
    <location>
        <begin position="1"/>
        <end position="28"/>
    </location>
</feature>
<dbReference type="Proteomes" id="UP000694844">
    <property type="component" value="Chromosome 3"/>
</dbReference>
<gene>
    <name evidence="5" type="primary">LOC111125934</name>
</gene>
<keyword evidence="2" id="KW-1133">Transmembrane helix</keyword>
<feature type="chain" id="PRO_5034388098" evidence="3">
    <location>
        <begin position="29"/>
        <end position="308"/>
    </location>
</feature>
<feature type="compositionally biased region" description="Polar residues" evidence="1">
    <location>
        <begin position="239"/>
        <end position="249"/>
    </location>
</feature>
<feature type="compositionally biased region" description="Polar residues" evidence="1">
    <location>
        <begin position="218"/>
        <end position="227"/>
    </location>
</feature>
<dbReference type="GeneID" id="111125934"/>
<evidence type="ECO:0000256" key="2">
    <source>
        <dbReference type="SAM" id="Phobius"/>
    </source>
</evidence>
<keyword evidence="2" id="KW-0472">Membrane</keyword>
<dbReference type="KEGG" id="cvn:111125934"/>
<dbReference type="AlphaFoldDB" id="A0A8B8DG20"/>
<evidence type="ECO:0000313" key="5">
    <source>
        <dbReference type="RefSeq" id="XP_022325901.1"/>
    </source>
</evidence>
<dbReference type="RefSeq" id="XP_022325901.1">
    <property type="nucleotide sequence ID" value="XM_022470193.1"/>
</dbReference>
<proteinExistence type="predicted"/>
<accession>A0A8B8DG20</accession>
<sequence>METRIMADFVPVVFAVVLVSVPSSAVQSTLTFENDKCGGPYNPTPRESFQVTHTGGIRSYICKDMSFSGLDDVDRVSREVCIKVTEFQLECSQTLEYRAGTIRGNPDKSYDCKDKWGITTEEFCTFEILYVRIKLEEPLKNTYVEYTVRSGATKDQGESGDVSVVAIIVPFMILFSVLVSIAIVCCIYRNRARQQQGQGGAVLYNSTQIPQANVQQNYTPVGQNQPQGHPYPLQRYSEPPQQVQTNPPQGYSIPPPQVQTYTQPSAPMAYPYPPGQEVYSSQTATSAHQHSSDTGEPPSYDEVTKQEK</sequence>
<keyword evidence="4" id="KW-1185">Reference proteome</keyword>
<keyword evidence="2" id="KW-0812">Transmembrane</keyword>
<name>A0A8B8DG20_CRAVI</name>
<keyword evidence="3" id="KW-0732">Signal</keyword>
<protein>
    <submittedName>
        <fullName evidence="5">Uncharacterized protein LOC111125934 isoform X1</fullName>
    </submittedName>
</protein>
<feature type="compositionally biased region" description="Polar residues" evidence="1">
    <location>
        <begin position="278"/>
        <end position="294"/>
    </location>
</feature>
<feature type="region of interest" description="Disordered" evidence="1">
    <location>
        <begin position="218"/>
        <end position="308"/>
    </location>
</feature>
<dbReference type="OrthoDB" id="6151339at2759"/>
<reference evidence="5" key="1">
    <citation type="submission" date="2025-08" db="UniProtKB">
        <authorList>
            <consortium name="RefSeq"/>
        </authorList>
    </citation>
    <scope>IDENTIFICATION</scope>
    <source>
        <tissue evidence="5">Whole sample</tissue>
    </source>
</reference>
<evidence type="ECO:0000256" key="1">
    <source>
        <dbReference type="SAM" id="MobiDB-lite"/>
    </source>
</evidence>